<dbReference type="EMBL" id="JABXBU010000001">
    <property type="protein sequence ID" value="KAF8796754.1"/>
    <property type="molecule type" value="Genomic_DNA"/>
</dbReference>
<proteinExistence type="predicted"/>
<gene>
    <name evidence="1" type="ORF">HNY73_001096</name>
</gene>
<protein>
    <submittedName>
        <fullName evidence="1">Uncharacterized protein</fullName>
    </submittedName>
</protein>
<comment type="caution">
    <text evidence="1">The sequence shown here is derived from an EMBL/GenBank/DDBJ whole genome shotgun (WGS) entry which is preliminary data.</text>
</comment>
<dbReference type="AlphaFoldDB" id="A0A8T0G090"/>
<reference evidence="1" key="1">
    <citation type="journal article" date="2020" name="bioRxiv">
        <title>Chromosome-level reference genome of the European wasp spider Argiope bruennichi: a resource for studies on range expansion and evolutionary adaptation.</title>
        <authorList>
            <person name="Sheffer M.M."/>
            <person name="Hoppe A."/>
            <person name="Krehenwinkel H."/>
            <person name="Uhl G."/>
            <person name="Kuss A.W."/>
            <person name="Jensen L."/>
            <person name="Jensen C."/>
            <person name="Gillespie R.G."/>
            <person name="Hoff K.J."/>
            <person name="Prost S."/>
        </authorList>
    </citation>
    <scope>NUCLEOTIDE SEQUENCE</scope>
</reference>
<evidence type="ECO:0000313" key="2">
    <source>
        <dbReference type="Proteomes" id="UP000807504"/>
    </source>
</evidence>
<keyword evidence="2" id="KW-1185">Reference proteome</keyword>
<reference evidence="1" key="2">
    <citation type="submission" date="2020-06" db="EMBL/GenBank/DDBJ databases">
        <authorList>
            <person name="Sheffer M."/>
        </authorList>
    </citation>
    <scope>NUCLEOTIDE SEQUENCE</scope>
</reference>
<accession>A0A8T0G090</accession>
<organism evidence="1 2">
    <name type="scientific">Argiope bruennichi</name>
    <name type="common">Wasp spider</name>
    <name type="synonym">Aranea bruennichi</name>
    <dbReference type="NCBI Taxonomy" id="94029"/>
    <lineage>
        <taxon>Eukaryota</taxon>
        <taxon>Metazoa</taxon>
        <taxon>Ecdysozoa</taxon>
        <taxon>Arthropoda</taxon>
        <taxon>Chelicerata</taxon>
        <taxon>Arachnida</taxon>
        <taxon>Araneae</taxon>
        <taxon>Araneomorphae</taxon>
        <taxon>Entelegynae</taxon>
        <taxon>Araneoidea</taxon>
        <taxon>Araneidae</taxon>
        <taxon>Argiope</taxon>
    </lineage>
</organism>
<name>A0A8T0G090_ARGBR</name>
<dbReference type="Proteomes" id="UP000807504">
    <property type="component" value="Unassembled WGS sequence"/>
</dbReference>
<sequence length="336" mass="40886">MNLSFPFSLKHIALVKIAIAVFNNSEIKVLIQEQRTDGILILNSFECQQEMFEKLMRKLSNVNLPFILKKKVAWSIIPIANEFEYWRAEHIFLTEDNDTDYQCFICWRSFGMIDWQKTAKNLIQNKMLDTTKRFLLSCLYNFKDDVFNIWNEMSASQKECILQDKEFSIVEHWIMWLKHGIEIHWAHLLRNYVASSHQFFHETPFSLSCFSPELTTNDKQEYFRYHIRNSAVCNDDLLVYIHQMEPNERMRSCREHVYHILFFHLEWPFQDRFMHMANSMWKYLRKEEFLYLFLYLTAKLQKMRRDFDYSTLAQEFWQASPAHFKEFVRNVLRPRL</sequence>
<evidence type="ECO:0000313" key="1">
    <source>
        <dbReference type="EMBL" id="KAF8796754.1"/>
    </source>
</evidence>